<dbReference type="InterPro" id="IPR051251">
    <property type="entry name" value="STK_FNIP-Repeat"/>
</dbReference>
<proteinExistence type="predicted"/>
<dbReference type="InterPro" id="IPR008615">
    <property type="entry name" value="FNIP"/>
</dbReference>
<evidence type="ECO:0000313" key="2">
    <source>
        <dbReference type="Proteomes" id="UP000007797"/>
    </source>
</evidence>
<accession>F4QFH9</accession>
<dbReference type="GeneID" id="14865844"/>
<dbReference type="Pfam" id="PF05725">
    <property type="entry name" value="FNIP"/>
    <property type="match status" value="3"/>
</dbReference>
<dbReference type="Gene3D" id="3.80.10.10">
    <property type="entry name" value="Ribonuclease Inhibitor"/>
    <property type="match status" value="1"/>
</dbReference>
<reference evidence="2" key="1">
    <citation type="journal article" date="2011" name="Genome Res.">
        <title>Phylogeny-wide analysis of social amoeba genomes highlights ancient origins for complex intercellular communication.</title>
        <authorList>
            <person name="Heidel A.J."/>
            <person name="Lawal H.M."/>
            <person name="Felder M."/>
            <person name="Schilde C."/>
            <person name="Helps N.R."/>
            <person name="Tunggal B."/>
            <person name="Rivero F."/>
            <person name="John U."/>
            <person name="Schleicher M."/>
            <person name="Eichinger L."/>
            <person name="Platzer M."/>
            <person name="Noegel A.A."/>
            <person name="Schaap P."/>
            <person name="Gloeckner G."/>
        </authorList>
    </citation>
    <scope>NUCLEOTIDE SEQUENCE [LARGE SCALE GENOMIC DNA]</scope>
    <source>
        <strain evidence="2">SH3</strain>
    </source>
</reference>
<dbReference type="InterPro" id="IPR032675">
    <property type="entry name" value="LRR_dom_sf"/>
</dbReference>
<dbReference type="RefSeq" id="XP_004350989.1">
    <property type="nucleotide sequence ID" value="XM_004350937.1"/>
</dbReference>
<dbReference type="Proteomes" id="UP000007797">
    <property type="component" value="Unassembled WGS sequence"/>
</dbReference>
<dbReference type="AlphaFoldDB" id="F4QFH9"/>
<dbReference type="OMA" id="CLRRIND"/>
<sequence length="580" mass="64437">MNTTFSNQILYNIIRHVEDNLDKVCMLMTCKALFAIRDNVQFKVFNEESDDDLERHYQNQYDHMGAAITTPMNMLKGAYYNSSKHVMTNPIDTSMKTTKPTIVIYNGERLEIGKIPCTVERVILNALDSGTSISNGIVPESVKVLCIGGRFNGKIEGNGALPKGLKRLELSNSFNQSFAANTLPDTLESLRLGGAYNSAIYVHPSRCTLPSQLVHLEFGVSFNKPLPPGALPATLKSVVFGDRFDMPLLVGSLPAGLESLTFKDYYRAIDKGVLPPNLLHYEGSGVLEERLPSSLVSVSIDMNQSTLGIGILQGLTKLETLSIGMYVPQDRQTTNLIIPRCCTSLTHLSISSAAATIENAIPPSVTSLSLFLRYSAHPPLNATTAYYLPPNLKSIDYTQCSVTAPPHLLGLPQSLEQLYLPRDYNHPLDQLNLPNLTHLQTNTSYPIPHFPKLQYLKMSRLPPVEQQQISLPPTIQELELSPLYSTQEYIYLPTPLPESCKTLTLCDTKLRIPPGTFTKHLSTIKITTDKPYGLPSSQQINIRRLDNDYLIFMWKGSVCGGGIIHQNQFDQSKIQDLIKL</sequence>
<keyword evidence="2" id="KW-1185">Reference proteome</keyword>
<dbReference type="EMBL" id="GL883029">
    <property type="protein sequence ID" value="EGG14280.1"/>
    <property type="molecule type" value="Genomic_DNA"/>
</dbReference>
<organism evidence="1 2">
    <name type="scientific">Cavenderia fasciculata</name>
    <name type="common">Slime mold</name>
    <name type="synonym">Dictyostelium fasciculatum</name>
    <dbReference type="NCBI Taxonomy" id="261658"/>
    <lineage>
        <taxon>Eukaryota</taxon>
        <taxon>Amoebozoa</taxon>
        <taxon>Evosea</taxon>
        <taxon>Eumycetozoa</taxon>
        <taxon>Dictyostelia</taxon>
        <taxon>Acytosteliales</taxon>
        <taxon>Cavenderiaceae</taxon>
        <taxon>Cavenderia</taxon>
    </lineage>
</organism>
<dbReference type="PANTHER" id="PTHR32134">
    <property type="entry name" value="FNIP REPEAT-CONTAINING PROTEIN"/>
    <property type="match status" value="1"/>
</dbReference>
<evidence type="ECO:0008006" key="3">
    <source>
        <dbReference type="Google" id="ProtNLM"/>
    </source>
</evidence>
<dbReference type="SUPFAM" id="SSF52058">
    <property type="entry name" value="L domain-like"/>
    <property type="match status" value="1"/>
</dbReference>
<dbReference type="PANTHER" id="PTHR32134:SF92">
    <property type="entry name" value="FNIP REPEAT-CONTAINING PROTEIN"/>
    <property type="match status" value="1"/>
</dbReference>
<protein>
    <recommendedName>
        <fullName evidence="3">FNIP repeat-containing protein</fullName>
    </recommendedName>
</protein>
<dbReference type="KEGG" id="dfa:DFA_12050"/>
<name>F4QFH9_CACFS</name>
<evidence type="ECO:0000313" key="1">
    <source>
        <dbReference type="EMBL" id="EGG14280.1"/>
    </source>
</evidence>
<dbReference type="OrthoDB" id="550575at2759"/>
<gene>
    <name evidence="1" type="ORF">DFA_12050</name>
</gene>